<sequence>MKNPFDNLDKVLEHRVRLQIMSVLVTNDGYEFSSLKEILGVTDGNLASHIKALEREKYISVSKSFVDRKPNTKYKITERGRNAFKKHLDALEAVVKQQK</sequence>
<dbReference type="SUPFAM" id="SSF46785">
    <property type="entry name" value="Winged helix' DNA-binding domain"/>
    <property type="match status" value="1"/>
</dbReference>
<evidence type="ECO:0000259" key="1">
    <source>
        <dbReference type="Pfam" id="PF13601"/>
    </source>
</evidence>
<feature type="domain" description="Winged helix DNA-binding" evidence="1">
    <location>
        <begin position="16"/>
        <end position="95"/>
    </location>
</feature>
<name>A0ABW3K268_9BACT</name>
<keyword evidence="3" id="KW-1185">Reference proteome</keyword>
<dbReference type="Pfam" id="PF13601">
    <property type="entry name" value="HTH_34"/>
    <property type="match status" value="1"/>
</dbReference>
<gene>
    <name evidence="2" type="ORF">ACFQ21_13305</name>
</gene>
<dbReference type="RefSeq" id="WP_377579698.1">
    <property type="nucleotide sequence ID" value="NZ_JBHTKA010000004.1"/>
</dbReference>
<dbReference type="InterPro" id="IPR027395">
    <property type="entry name" value="WH_DNA-bd_dom"/>
</dbReference>
<dbReference type="CDD" id="cd00090">
    <property type="entry name" value="HTH_ARSR"/>
    <property type="match status" value="1"/>
</dbReference>
<dbReference type="Gene3D" id="1.10.10.10">
    <property type="entry name" value="Winged helix-like DNA-binding domain superfamily/Winged helix DNA-binding domain"/>
    <property type="match status" value="1"/>
</dbReference>
<dbReference type="EMBL" id="JBHTKA010000004">
    <property type="protein sequence ID" value="MFD1000294.1"/>
    <property type="molecule type" value="Genomic_DNA"/>
</dbReference>
<reference evidence="3" key="1">
    <citation type="journal article" date="2019" name="Int. J. Syst. Evol. Microbiol.">
        <title>The Global Catalogue of Microorganisms (GCM) 10K type strain sequencing project: providing services to taxonomists for standard genome sequencing and annotation.</title>
        <authorList>
            <consortium name="The Broad Institute Genomics Platform"/>
            <consortium name="The Broad Institute Genome Sequencing Center for Infectious Disease"/>
            <person name="Wu L."/>
            <person name="Ma J."/>
        </authorList>
    </citation>
    <scope>NUCLEOTIDE SEQUENCE [LARGE SCALE GENOMIC DNA]</scope>
    <source>
        <strain evidence="3">CCUG 58938</strain>
    </source>
</reference>
<dbReference type="InterPro" id="IPR036388">
    <property type="entry name" value="WH-like_DNA-bd_sf"/>
</dbReference>
<dbReference type="InterPro" id="IPR036390">
    <property type="entry name" value="WH_DNA-bd_sf"/>
</dbReference>
<dbReference type="Proteomes" id="UP001597112">
    <property type="component" value="Unassembled WGS sequence"/>
</dbReference>
<dbReference type="PANTHER" id="PTHR37318:SF1">
    <property type="entry name" value="BSL7504 PROTEIN"/>
    <property type="match status" value="1"/>
</dbReference>
<evidence type="ECO:0000313" key="2">
    <source>
        <dbReference type="EMBL" id="MFD1000294.1"/>
    </source>
</evidence>
<evidence type="ECO:0000313" key="3">
    <source>
        <dbReference type="Proteomes" id="UP001597112"/>
    </source>
</evidence>
<comment type="caution">
    <text evidence="2">The sequence shown here is derived from an EMBL/GenBank/DDBJ whole genome shotgun (WGS) entry which is preliminary data.</text>
</comment>
<protein>
    <submittedName>
        <fullName evidence="2">Winged helix-turn-helix domain-containing protein</fullName>
    </submittedName>
</protein>
<dbReference type="PANTHER" id="PTHR37318">
    <property type="entry name" value="BSL7504 PROTEIN"/>
    <property type="match status" value="1"/>
</dbReference>
<organism evidence="2 3">
    <name type="scientific">Ohtaekwangia kribbensis</name>
    <dbReference type="NCBI Taxonomy" id="688913"/>
    <lineage>
        <taxon>Bacteria</taxon>
        <taxon>Pseudomonadati</taxon>
        <taxon>Bacteroidota</taxon>
        <taxon>Cytophagia</taxon>
        <taxon>Cytophagales</taxon>
        <taxon>Fulvivirgaceae</taxon>
        <taxon>Ohtaekwangia</taxon>
    </lineage>
</organism>
<accession>A0ABW3K268</accession>
<proteinExistence type="predicted"/>
<dbReference type="InterPro" id="IPR011991">
    <property type="entry name" value="ArsR-like_HTH"/>
</dbReference>